<dbReference type="SUPFAM" id="SSF57603">
    <property type="entry name" value="FnI-like domain"/>
    <property type="match status" value="1"/>
</dbReference>
<dbReference type="AlphaFoldDB" id="E2C4H3"/>
<keyword evidence="2" id="KW-1185">Reference proteome</keyword>
<dbReference type="Gene3D" id="2.10.70.10">
    <property type="entry name" value="Complement Module, domain 1"/>
    <property type="match status" value="1"/>
</dbReference>
<gene>
    <name evidence="1" type="ORF">EAI_00241</name>
</gene>
<dbReference type="OrthoDB" id="8045763at2759"/>
<dbReference type="OMA" id="PTTCLVM"/>
<evidence type="ECO:0000313" key="2">
    <source>
        <dbReference type="Proteomes" id="UP000008237"/>
    </source>
</evidence>
<dbReference type="EMBL" id="GL452471">
    <property type="protein sequence ID" value="EFN77157.1"/>
    <property type="molecule type" value="Genomic_DNA"/>
</dbReference>
<protein>
    <recommendedName>
        <fullName evidence="3">Kielin/chordin-like protein</fullName>
    </recommendedName>
</protein>
<feature type="non-terminal residue" evidence="1">
    <location>
        <position position="1"/>
    </location>
</feature>
<name>E2C4H3_HARSA</name>
<organism evidence="2">
    <name type="scientific">Harpegnathos saltator</name>
    <name type="common">Jerdon's jumping ant</name>
    <dbReference type="NCBI Taxonomy" id="610380"/>
    <lineage>
        <taxon>Eukaryota</taxon>
        <taxon>Metazoa</taxon>
        <taxon>Ecdysozoa</taxon>
        <taxon>Arthropoda</taxon>
        <taxon>Hexapoda</taxon>
        <taxon>Insecta</taxon>
        <taxon>Pterygota</taxon>
        <taxon>Neoptera</taxon>
        <taxon>Endopterygota</taxon>
        <taxon>Hymenoptera</taxon>
        <taxon>Apocrita</taxon>
        <taxon>Aculeata</taxon>
        <taxon>Formicoidea</taxon>
        <taxon>Formicidae</taxon>
        <taxon>Ponerinae</taxon>
        <taxon>Ponerini</taxon>
        <taxon>Harpegnathos</taxon>
    </lineage>
</organism>
<dbReference type="Proteomes" id="UP000008237">
    <property type="component" value="Unassembled WGS sequence"/>
</dbReference>
<accession>E2C4H3</accession>
<reference evidence="1 2" key="1">
    <citation type="journal article" date="2010" name="Science">
        <title>Genomic comparison of the ants Camponotus floridanus and Harpegnathos saltator.</title>
        <authorList>
            <person name="Bonasio R."/>
            <person name="Zhang G."/>
            <person name="Ye C."/>
            <person name="Mutti N.S."/>
            <person name="Fang X."/>
            <person name="Qin N."/>
            <person name="Donahue G."/>
            <person name="Yang P."/>
            <person name="Li Q."/>
            <person name="Li C."/>
            <person name="Zhang P."/>
            <person name="Huang Z."/>
            <person name="Berger S.L."/>
            <person name="Reinberg D."/>
            <person name="Wang J."/>
            <person name="Liebig J."/>
        </authorList>
    </citation>
    <scope>NUCLEOTIDE SEQUENCE [LARGE SCALE GENOMIC DNA]</scope>
    <source>
        <strain evidence="1 2">R22 G/1</strain>
    </source>
</reference>
<sequence>FQIPSYDTNSHCLCVAGEVYCWWQNYNPSTVPSLGPSSLQSTTVESNYTPSLEASTDIADGFEASGDPAAANSLIGQQGHVEINATSATATPSAPTTCLVMGREYRQGETLPHSTGNCVECSCGSEGRVECSPRDCVALRPEILVAPDIPEAPDGDFEVFNLARDRGIDESF</sequence>
<proteinExistence type="predicted"/>
<evidence type="ECO:0008006" key="3">
    <source>
        <dbReference type="Google" id="ProtNLM"/>
    </source>
</evidence>
<evidence type="ECO:0000313" key="1">
    <source>
        <dbReference type="EMBL" id="EFN77157.1"/>
    </source>
</evidence>
<dbReference type="InParanoid" id="E2C4H3"/>